<feature type="region of interest" description="Disordered" evidence="1">
    <location>
        <begin position="240"/>
        <end position="279"/>
    </location>
</feature>
<evidence type="ECO:0000256" key="1">
    <source>
        <dbReference type="SAM" id="MobiDB-lite"/>
    </source>
</evidence>
<organism evidence="2 3">
    <name type="scientific">Musa balbisiana</name>
    <name type="common">Banana</name>
    <dbReference type="NCBI Taxonomy" id="52838"/>
    <lineage>
        <taxon>Eukaryota</taxon>
        <taxon>Viridiplantae</taxon>
        <taxon>Streptophyta</taxon>
        <taxon>Embryophyta</taxon>
        <taxon>Tracheophyta</taxon>
        <taxon>Spermatophyta</taxon>
        <taxon>Magnoliopsida</taxon>
        <taxon>Liliopsida</taxon>
        <taxon>Zingiberales</taxon>
        <taxon>Musaceae</taxon>
        <taxon>Musa</taxon>
    </lineage>
</organism>
<keyword evidence="3" id="KW-1185">Reference proteome</keyword>
<feature type="region of interest" description="Disordered" evidence="1">
    <location>
        <begin position="15"/>
        <end position="34"/>
    </location>
</feature>
<evidence type="ECO:0000313" key="2">
    <source>
        <dbReference type="EMBL" id="THU46608.1"/>
    </source>
</evidence>
<reference evidence="2 3" key="1">
    <citation type="journal article" date="2019" name="Nat. Plants">
        <title>Genome sequencing of Musa balbisiana reveals subgenome evolution and function divergence in polyploid bananas.</title>
        <authorList>
            <person name="Yao X."/>
        </authorList>
    </citation>
    <scope>NUCLEOTIDE SEQUENCE [LARGE SCALE GENOMIC DNA]</scope>
    <source>
        <strain evidence="3">cv. DH-PKW</strain>
        <tissue evidence="2">Leaves</tissue>
    </source>
</reference>
<dbReference type="Proteomes" id="UP000317650">
    <property type="component" value="Chromosome 9"/>
</dbReference>
<accession>A0A4S8IEH1</accession>
<sequence length="293" mass="33773">MKDMLLGGWVFDRETEEKPGRCSDPRLPPYSTEEPFYSNVADNRLWPLPYETRSSQGLSRKTLPLSPQACVQEPSDDEAECVLIDEACMEPTPSFEHRQMDRAVLTPWLGYVALRREVDKQITLLQYAHGMKWKATYLETLHDARNDLVLQTGVLPLGILPDHHNIHLLMPGRQSLEVEAMDERRVEIEFPSQLHVEGADPSAHRRPEAALEADLVHPDRLDNLRRAPWSCRRGLHRSRSRRCGECRSRNTRPRGGARRERGETMPATSRRRWRRSDGARLARIGFQGERKSN</sequence>
<proteinExistence type="predicted"/>
<gene>
    <name evidence="2" type="ORF">C4D60_Mb09t06710</name>
</gene>
<evidence type="ECO:0000313" key="3">
    <source>
        <dbReference type="Proteomes" id="UP000317650"/>
    </source>
</evidence>
<name>A0A4S8IEH1_MUSBA</name>
<dbReference type="AlphaFoldDB" id="A0A4S8IEH1"/>
<comment type="caution">
    <text evidence="2">The sequence shown here is derived from an EMBL/GenBank/DDBJ whole genome shotgun (WGS) entry which is preliminary data.</text>
</comment>
<feature type="compositionally biased region" description="Basic and acidic residues" evidence="1">
    <location>
        <begin position="15"/>
        <end position="24"/>
    </location>
</feature>
<protein>
    <submittedName>
        <fullName evidence="2">Uncharacterized protein</fullName>
    </submittedName>
</protein>
<dbReference type="EMBL" id="PYDT01000010">
    <property type="protein sequence ID" value="THU46608.1"/>
    <property type="molecule type" value="Genomic_DNA"/>
</dbReference>
<dbReference type="STRING" id="52838.A0A4S8IEH1"/>